<gene>
    <name evidence="1" type="ORF">WN51_01292</name>
</gene>
<dbReference type="AlphaFoldDB" id="A0A0M9A0U8"/>
<sequence>MFCTDLRVSRSMRKLRGHTGQKTRCTYDETRIPQTRKLTLSSLSRCVSDSVQQSTSLRSIKLEQSLKFFDTVTATKVLKVSLKPRGIRKFLAYSYAKYK</sequence>
<evidence type="ECO:0000313" key="1">
    <source>
        <dbReference type="EMBL" id="KOX73519.1"/>
    </source>
</evidence>
<keyword evidence="2" id="KW-1185">Reference proteome</keyword>
<accession>A0A0M9A0U8</accession>
<proteinExistence type="predicted"/>
<evidence type="ECO:0000313" key="2">
    <source>
        <dbReference type="Proteomes" id="UP000053105"/>
    </source>
</evidence>
<organism evidence="1 2">
    <name type="scientific">Melipona quadrifasciata</name>
    <dbReference type="NCBI Taxonomy" id="166423"/>
    <lineage>
        <taxon>Eukaryota</taxon>
        <taxon>Metazoa</taxon>
        <taxon>Ecdysozoa</taxon>
        <taxon>Arthropoda</taxon>
        <taxon>Hexapoda</taxon>
        <taxon>Insecta</taxon>
        <taxon>Pterygota</taxon>
        <taxon>Neoptera</taxon>
        <taxon>Endopterygota</taxon>
        <taxon>Hymenoptera</taxon>
        <taxon>Apocrita</taxon>
        <taxon>Aculeata</taxon>
        <taxon>Apoidea</taxon>
        <taxon>Anthophila</taxon>
        <taxon>Apidae</taxon>
        <taxon>Melipona</taxon>
    </lineage>
</organism>
<reference evidence="1 2" key="1">
    <citation type="submission" date="2015-07" db="EMBL/GenBank/DDBJ databases">
        <title>The genome of Melipona quadrifasciata.</title>
        <authorList>
            <person name="Pan H."/>
            <person name="Kapheim K."/>
        </authorList>
    </citation>
    <scope>NUCLEOTIDE SEQUENCE [LARGE SCALE GENOMIC DNA]</scope>
    <source>
        <strain evidence="1">0111107301</strain>
        <tissue evidence="1">Whole body</tissue>
    </source>
</reference>
<name>A0A0M9A0U8_9HYME</name>
<dbReference type="EMBL" id="KQ435796">
    <property type="protein sequence ID" value="KOX73519.1"/>
    <property type="molecule type" value="Genomic_DNA"/>
</dbReference>
<protein>
    <submittedName>
        <fullName evidence="1">Uncharacterized protein</fullName>
    </submittedName>
</protein>
<dbReference type="Proteomes" id="UP000053105">
    <property type="component" value="Unassembled WGS sequence"/>
</dbReference>